<dbReference type="Pfam" id="PF12728">
    <property type="entry name" value="HTH_17"/>
    <property type="match status" value="1"/>
</dbReference>
<keyword evidence="3" id="KW-1185">Reference proteome</keyword>
<dbReference type="PANTHER" id="PTHR30024">
    <property type="entry name" value="ALIPHATIC SULFONATES-BINDING PROTEIN-RELATED"/>
    <property type="match status" value="1"/>
</dbReference>
<proteinExistence type="predicted"/>
<dbReference type="Gene3D" id="1.10.10.10">
    <property type="entry name" value="Winged helix-like DNA-binding domain superfamily/Winged helix DNA-binding domain"/>
    <property type="match status" value="1"/>
</dbReference>
<dbReference type="RefSeq" id="WP_219873291.1">
    <property type="nucleotide sequence ID" value="NZ_JAHZIJ010000010.1"/>
</dbReference>
<dbReference type="SUPFAM" id="SSF53850">
    <property type="entry name" value="Periplasmic binding protein-like II"/>
    <property type="match status" value="1"/>
</dbReference>
<dbReference type="EMBL" id="JAHZIJ010000010">
    <property type="protein sequence ID" value="MBW7476048.1"/>
    <property type="molecule type" value="Genomic_DNA"/>
</dbReference>
<evidence type="ECO:0000313" key="2">
    <source>
        <dbReference type="EMBL" id="MBW7476048.1"/>
    </source>
</evidence>
<dbReference type="InterPro" id="IPR036388">
    <property type="entry name" value="WH-like_DNA-bd_sf"/>
</dbReference>
<accession>A0ABS7DA60</accession>
<protein>
    <submittedName>
        <fullName evidence="2">Helix-turn-helix domain-containing protein</fullName>
    </submittedName>
</protein>
<organism evidence="2 3">
    <name type="scientific">Paenibacillus oenotherae</name>
    <dbReference type="NCBI Taxonomy" id="1435645"/>
    <lineage>
        <taxon>Bacteria</taxon>
        <taxon>Bacillati</taxon>
        <taxon>Bacillota</taxon>
        <taxon>Bacilli</taxon>
        <taxon>Bacillales</taxon>
        <taxon>Paenibacillaceae</taxon>
        <taxon>Paenibacillus</taxon>
    </lineage>
</organism>
<sequence length="405" mass="44628">MKDNPFTLLHMQDAMDLLGVSRSTIDRWRSTKQLPYVKIGKEVLFDQNALTAWMRSHLIMAEPRSGTKASERTAAADNPSAPVTIVVGYQSGTAHMWSPLIIRELGLFEEELRSIRPFGRYRVQWLDAPSGLELVEGMIAGRVHIASLGDYPIIVSQQLSRLLPGYQSMLIAFDGKTAGGQGIEVVVPEGDCTPNLSALDASAVSTVPHSSAGCRLRKLLTATNLPGVEPIVAKGMRECLDGILKRTVSASAMWEPYISLLQYLGAGRPIETGNLEGREDYLTGVVADGEWVRNHEDAAIAYLKAHIRAHRFLRAEPFAASQLIHRATGFPAQVTGSVISRVRWDAALYGRDLDTLRRLGKHDNLLEQTNSIKVEPAYLLHAARSMHPALPRTNDFSMDWAVESL</sequence>
<dbReference type="InterPro" id="IPR041657">
    <property type="entry name" value="HTH_17"/>
</dbReference>
<dbReference type="InterPro" id="IPR009061">
    <property type="entry name" value="DNA-bd_dom_put_sf"/>
</dbReference>
<dbReference type="Proteomes" id="UP000812277">
    <property type="component" value="Unassembled WGS sequence"/>
</dbReference>
<dbReference type="PANTHER" id="PTHR30024:SF45">
    <property type="entry name" value="ABC TRANSPORTER SUBSTRATE-BINDING PROTEIN"/>
    <property type="match status" value="1"/>
</dbReference>
<name>A0ABS7DA60_9BACL</name>
<dbReference type="SUPFAM" id="SSF46955">
    <property type="entry name" value="Putative DNA-binding domain"/>
    <property type="match status" value="1"/>
</dbReference>
<evidence type="ECO:0000313" key="3">
    <source>
        <dbReference type="Proteomes" id="UP000812277"/>
    </source>
</evidence>
<gene>
    <name evidence="2" type="ORF">K0T92_14980</name>
</gene>
<evidence type="ECO:0000259" key="1">
    <source>
        <dbReference type="Pfam" id="PF12728"/>
    </source>
</evidence>
<reference evidence="2 3" key="1">
    <citation type="submission" date="2021-07" db="EMBL/GenBank/DDBJ databases">
        <title>Paenibacillus radiodurans sp. nov., isolated from the southeastern edge of Tengger Desert.</title>
        <authorList>
            <person name="Zhang G."/>
        </authorList>
    </citation>
    <scope>NUCLEOTIDE SEQUENCE [LARGE SCALE GENOMIC DNA]</scope>
    <source>
        <strain evidence="2 3">DT7-4</strain>
    </source>
</reference>
<comment type="caution">
    <text evidence="2">The sequence shown here is derived from an EMBL/GenBank/DDBJ whole genome shotgun (WGS) entry which is preliminary data.</text>
</comment>
<feature type="domain" description="Helix-turn-helix" evidence="1">
    <location>
        <begin position="12"/>
        <end position="56"/>
    </location>
</feature>
<dbReference type="Gene3D" id="3.40.190.10">
    <property type="entry name" value="Periplasmic binding protein-like II"/>
    <property type="match status" value="2"/>
</dbReference>